<comment type="caution">
    <text evidence="1">The sequence shown here is derived from an EMBL/GenBank/DDBJ whole genome shotgun (WGS) entry which is preliminary data.</text>
</comment>
<dbReference type="Proteomes" id="UP000295649">
    <property type="component" value="Unassembled WGS sequence"/>
</dbReference>
<reference evidence="1 2" key="1">
    <citation type="submission" date="2019-03" db="EMBL/GenBank/DDBJ databases">
        <title>Systems level insights into methane cycling in arid and semi-arid ecosystems.</title>
        <authorList>
            <person name="Kalyuzhnaya M."/>
        </authorList>
    </citation>
    <scope>NUCLEOTIDE SEQUENCE [LARGE SCALE GENOMIC DNA]</scope>
    <source>
        <strain evidence="1 2">S-1</strain>
    </source>
</reference>
<sequence length="53" mass="5473">MNGPSTLQKSTIGGIYFANGILSFSVGELVLSTLLFGTASISCSLILLDPLVL</sequence>
<evidence type="ECO:0000313" key="1">
    <source>
        <dbReference type="EMBL" id="TCV84903.1"/>
    </source>
</evidence>
<organism evidence="1 2">
    <name type="scientific">Methylomonas methanica</name>
    <dbReference type="NCBI Taxonomy" id="421"/>
    <lineage>
        <taxon>Bacteria</taxon>
        <taxon>Pseudomonadati</taxon>
        <taxon>Pseudomonadota</taxon>
        <taxon>Gammaproteobacteria</taxon>
        <taxon>Methylococcales</taxon>
        <taxon>Methylococcaceae</taxon>
        <taxon>Methylomonas</taxon>
    </lineage>
</organism>
<keyword evidence="2" id="KW-1185">Reference proteome</keyword>
<accession>A0ABY2CN79</accession>
<dbReference type="EMBL" id="SMCN01000006">
    <property type="protein sequence ID" value="TCV84903.1"/>
    <property type="molecule type" value="Genomic_DNA"/>
</dbReference>
<proteinExistence type="predicted"/>
<evidence type="ECO:0000313" key="2">
    <source>
        <dbReference type="Proteomes" id="UP000295649"/>
    </source>
</evidence>
<protein>
    <submittedName>
        <fullName evidence="1">Uncharacterized protein</fullName>
    </submittedName>
</protein>
<name>A0ABY2CN79_METMH</name>
<gene>
    <name evidence="1" type="ORF">EDE11_10614</name>
</gene>